<dbReference type="InterPro" id="IPR012686">
    <property type="entry name" value="HPA_isomer/decarb_N"/>
</dbReference>
<dbReference type="NCBIfam" id="TIGR02305">
    <property type="entry name" value="HpaG-N-term"/>
    <property type="match status" value="1"/>
</dbReference>
<dbReference type="Proteomes" id="UP001478862">
    <property type="component" value="Unassembled WGS sequence"/>
</dbReference>
<dbReference type="SUPFAM" id="SSF56529">
    <property type="entry name" value="FAH"/>
    <property type="match status" value="1"/>
</dbReference>
<name>A0ABV1MW86_9BACI</name>
<reference evidence="3 4" key="1">
    <citation type="submission" date="2024-06" db="EMBL/GenBank/DDBJ databases">
        <title>Lysinibacillus zambalefons sp. nov., a Novel Firmicute Isolated from the Poon Bato Zambales Hyperalkaline Spring.</title>
        <authorList>
            <person name="Aja J.A."/>
            <person name="Lazaro J.E.H."/>
            <person name="Llorin L.D."/>
            <person name="Lim K.R."/>
            <person name="Teodosio J."/>
            <person name="Dalisay D.S."/>
        </authorList>
    </citation>
    <scope>NUCLEOTIDE SEQUENCE [LARGE SCALE GENOMIC DNA]</scope>
    <source>
        <strain evidence="3 4">M3</strain>
    </source>
</reference>
<evidence type="ECO:0000256" key="1">
    <source>
        <dbReference type="ARBA" id="ARBA00022723"/>
    </source>
</evidence>
<dbReference type="EMBL" id="JBEGDG010000008">
    <property type="protein sequence ID" value="MEQ6355518.1"/>
    <property type="molecule type" value="Genomic_DNA"/>
</dbReference>
<dbReference type="Pfam" id="PF01557">
    <property type="entry name" value="FAA_hydrolase"/>
    <property type="match status" value="1"/>
</dbReference>
<evidence type="ECO:0000313" key="3">
    <source>
        <dbReference type="EMBL" id="MEQ6355518.1"/>
    </source>
</evidence>
<accession>A0ABV1MW86</accession>
<keyword evidence="1" id="KW-0479">Metal-binding</keyword>
<dbReference type="PANTHER" id="PTHR11820:SF114">
    <property type="entry name" value="4-HYDROXYPHENYLACETATE CATABOLISM PROTEIN"/>
    <property type="match status" value="1"/>
</dbReference>
<dbReference type="GO" id="GO:0016787">
    <property type="term" value="F:hydrolase activity"/>
    <property type="evidence" value="ECO:0007669"/>
    <property type="project" value="UniProtKB-KW"/>
</dbReference>
<dbReference type="PANTHER" id="PTHR11820">
    <property type="entry name" value="ACYLPYRUVASE"/>
    <property type="match status" value="1"/>
</dbReference>
<dbReference type="InterPro" id="IPR011234">
    <property type="entry name" value="Fumarylacetoacetase-like_C"/>
</dbReference>
<dbReference type="InterPro" id="IPR036663">
    <property type="entry name" value="Fumarylacetoacetase_C_sf"/>
</dbReference>
<comment type="caution">
    <text evidence="3">The sequence shown here is derived from an EMBL/GenBank/DDBJ whole genome shotgun (WGS) entry which is preliminary data.</text>
</comment>
<feature type="domain" description="Fumarylacetoacetase-like C-terminal" evidence="2">
    <location>
        <begin position="47"/>
        <end position="251"/>
    </location>
</feature>
<keyword evidence="3" id="KW-0378">Hydrolase</keyword>
<proteinExistence type="predicted"/>
<gene>
    <name evidence="3" type="ORF">ABNX05_12885</name>
</gene>
<organism evidence="3 4">
    <name type="scientific">Lysinibacillus zambalensis</name>
    <dbReference type="NCBI Taxonomy" id="3160866"/>
    <lineage>
        <taxon>Bacteria</taxon>
        <taxon>Bacillati</taxon>
        <taxon>Bacillota</taxon>
        <taxon>Bacilli</taxon>
        <taxon>Bacillales</taxon>
        <taxon>Bacillaceae</taxon>
        <taxon>Lysinibacillus</taxon>
    </lineage>
</organism>
<dbReference type="Gene3D" id="3.90.850.10">
    <property type="entry name" value="Fumarylacetoacetase-like, C-terminal domain"/>
    <property type="match status" value="1"/>
</dbReference>
<keyword evidence="4" id="KW-1185">Reference proteome</keyword>
<sequence>MSKAIIKLSETLHTKEVEVDPQSNTIILGDRNVTLEQSSLEAPISGTVYGALLNYSGELEALGSSLTKEPYKQPPKAPVLYIKPVNTITGFKSSIPLPEDTSHLQVGASLGIVIGKKATRVTEEKALDHVLGYTIVNDVSIPHESLYRPAIKQKARDKFCPVGPWIIERDAIADPNKLTITVFVNDELKQKNTTANLIRPVSQLISEISGFMTLFEGDVLLVGVPEIPPLVKEGDRVRIEIDGIGYLENTVK</sequence>
<evidence type="ECO:0000313" key="4">
    <source>
        <dbReference type="Proteomes" id="UP001478862"/>
    </source>
</evidence>
<protein>
    <submittedName>
        <fullName evidence="3">Fumarylacetoacetate hydrolase family protein</fullName>
    </submittedName>
</protein>
<evidence type="ECO:0000259" key="2">
    <source>
        <dbReference type="Pfam" id="PF01557"/>
    </source>
</evidence>
<dbReference type="RefSeq" id="WP_349660116.1">
    <property type="nucleotide sequence ID" value="NZ_JBEGDG010000008.1"/>
</dbReference>